<organism evidence="6 7">
    <name type="scientific">Pristionchus mayeri</name>
    <dbReference type="NCBI Taxonomy" id="1317129"/>
    <lineage>
        <taxon>Eukaryota</taxon>
        <taxon>Metazoa</taxon>
        <taxon>Ecdysozoa</taxon>
        <taxon>Nematoda</taxon>
        <taxon>Chromadorea</taxon>
        <taxon>Rhabditida</taxon>
        <taxon>Rhabditina</taxon>
        <taxon>Diplogasteromorpha</taxon>
        <taxon>Diplogasteroidea</taxon>
        <taxon>Neodiplogasteridae</taxon>
        <taxon>Pristionchus</taxon>
    </lineage>
</organism>
<dbReference type="Proteomes" id="UP001328107">
    <property type="component" value="Unassembled WGS sequence"/>
</dbReference>
<evidence type="ECO:0000313" key="6">
    <source>
        <dbReference type="EMBL" id="GMR49794.1"/>
    </source>
</evidence>
<proteinExistence type="inferred from homology"/>
<keyword evidence="2" id="KW-0805">Transcription regulation</keyword>
<keyword evidence="3" id="KW-0804">Transcription</keyword>
<evidence type="ECO:0000256" key="3">
    <source>
        <dbReference type="ARBA" id="ARBA00023163"/>
    </source>
</evidence>
<dbReference type="AlphaFoldDB" id="A0AAN5CSZ9"/>
<dbReference type="InterPro" id="IPR000536">
    <property type="entry name" value="Nucl_hrmn_rcpt_lig-bd"/>
</dbReference>
<dbReference type="PANTHER" id="PTHR45886:SF18">
    <property type="entry name" value="NR LBD DOMAIN-CONTAINING PROTEIN-RELATED"/>
    <property type="match status" value="1"/>
</dbReference>
<name>A0AAN5CSZ9_9BILA</name>
<dbReference type="SUPFAM" id="SSF48508">
    <property type="entry name" value="Nuclear receptor ligand-binding domain"/>
    <property type="match status" value="1"/>
</dbReference>
<dbReference type="PANTHER" id="PTHR45886">
    <property type="entry name" value="NUCLEAR HORMONE RECEPTOR FAMILY-RELATED-RELATED"/>
    <property type="match status" value="1"/>
</dbReference>
<sequence length="276" mass="31451">HLRKSNYNIDPHGSITVDDCINGHSKLGINYGVAPPRQKPPGMFPGKCKPLGVHIRDRIKFGPPPWIAERKVNHPPPKMWILLDIIHAIEYLKTFVFFHKIPASDKIALAKNVTLMTAYITNSFKAFQSKSDVTVHADGCIPGGGQMLEWVHLPEAREEVELHYETVQRVKQLNLDKREYVLIKALIACNPAIEDLSSRSRSIMQEQRDRYAKSLMSYVMARRGMIEGPHIYSEIMSHVEWLTRLAKKQKDMYVLICALGLRNDKMAPLMDEILGS</sequence>
<dbReference type="FunFam" id="1.10.565.10:FF:000081">
    <property type="entry name" value="Nuclear receptor"/>
    <property type="match status" value="1"/>
</dbReference>
<gene>
    <name evidence="6" type="ORF">PMAYCL1PPCAC_19989</name>
</gene>
<dbReference type="Gene3D" id="1.10.565.10">
    <property type="entry name" value="Retinoid X Receptor"/>
    <property type="match status" value="1"/>
</dbReference>
<dbReference type="InterPro" id="IPR035500">
    <property type="entry name" value="NHR-like_dom_sf"/>
</dbReference>
<evidence type="ECO:0000256" key="1">
    <source>
        <dbReference type="ARBA" id="ARBA00005993"/>
    </source>
</evidence>
<dbReference type="Pfam" id="PF00104">
    <property type="entry name" value="Hormone_recep"/>
    <property type="match status" value="1"/>
</dbReference>
<evidence type="ECO:0000313" key="7">
    <source>
        <dbReference type="Proteomes" id="UP001328107"/>
    </source>
</evidence>
<comment type="caution">
    <text evidence="6">The sequence shown here is derived from an EMBL/GenBank/DDBJ whole genome shotgun (WGS) entry which is preliminary data.</text>
</comment>
<reference evidence="7" key="1">
    <citation type="submission" date="2022-10" db="EMBL/GenBank/DDBJ databases">
        <title>Genome assembly of Pristionchus species.</title>
        <authorList>
            <person name="Yoshida K."/>
            <person name="Sommer R.J."/>
        </authorList>
    </citation>
    <scope>NUCLEOTIDE SEQUENCE [LARGE SCALE GENOMIC DNA]</scope>
    <source>
        <strain evidence="7">RS5460</strain>
    </source>
</reference>
<dbReference type="PROSITE" id="PS51843">
    <property type="entry name" value="NR_LBD"/>
    <property type="match status" value="1"/>
</dbReference>
<dbReference type="EMBL" id="BTRK01000004">
    <property type="protein sequence ID" value="GMR49794.1"/>
    <property type="molecule type" value="Genomic_DNA"/>
</dbReference>
<dbReference type="SMART" id="SM00430">
    <property type="entry name" value="HOLI"/>
    <property type="match status" value="1"/>
</dbReference>
<keyword evidence="4" id="KW-0675">Receptor</keyword>
<keyword evidence="7" id="KW-1185">Reference proteome</keyword>
<protein>
    <recommendedName>
        <fullName evidence="5">NR LBD domain-containing protein</fullName>
    </recommendedName>
</protein>
<comment type="similarity">
    <text evidence="1">Belongs to the nuclear hormone receptor family.</text>
</comment>
<evidence type="ECO:0000256" key="4">
    <source>
        <dbReference type="ARBA" id="ARBA00023170"/>
    </source>
</evidence>
<feature type="domain" description="NR LBD" evidence="5">
    <location>
        <begin position="50"/>
        <end position="276"/>
    </location>
</feature>
<evidence type="ECO:0000259" key="5">
    <source>
        <dbReference type="PROSITE" id="PS51843"/>
    </source>
</evidence>
<evidence type="ECO:0000256" key="2">
    <source>
        <dbReference type="ARBA" id="ARBA00023015"/>
    </source>
</evidence>
<feature type="non-terminal residue" evidence="6">
    <location>
        <position position="1"/>
    </location>
</feature>
<accession>A0AAN5CSZ9</accession>